<dbReference type="PANTHER" id="PTHR40072:SF1">
    <property type="entry name" value="MOLYBDOPTERIN-GUANINE DINUCLEOTIDE BIOSYNTHESIS ADAPTER PROTEIN"/>
    <property type="match status" value="1"/>
</dbReference>
<dbReference type="GO" id="GO:0006777">
    <property type="term" value="P:Mo-molybdopterin cofactor biosynthetic process"/>
    <property type="evidence" value="ECO:0007669"/>
    <property type="project" value="InterPro"/>
</dbReference>
<dbReference type="OrthoDB" id="9786803at2"/>
<evidence type="ECO:0000313" key="2">
    <source>
        <dbReference type="EMBL" id="OCC16362.1"/>
    </source>
</evidence>
<dbReference type="InterPro" id="IPR027417">
    <property type="entry name" value="P-loop_NTPase"/>
</dbReference>
<dbReference type="STRING" id="1156395.DBT_0179"/>
<accession>A0A1B9F8W8</accession>
<dbReference type="GO" id="GO:0005525">
    <property type="term" value="F:GTP binding"/>
    <property type="evidence" value="ECO:0007669"/>
    <property type="project" value="InterPro"/>
</dbReference>
<sequence>MSGNIPCLSFVGFHNSGKTTLLRTISRILKDKGIRIGIVKSTKHSLLELESGNTDSGKFKRDGLFPHAIVAKDGVSIFLEKEADYLEKIGQIFQVEAMLLEGFKFIDHIPKIEVHRKGISEGYLFHKIANVRALVTDEEAPAFNPSFSFDEVDKIADFCLKILGK</sequence>
<dbReference type="EMBL" id="MAGO01000001">
    <property type="protein sequence ID" value="OCC16362.1"/>
    <property type="molecule type" value="Genomic_DNA"/>
</dbReference>
<feature type="domain" description="Molybdopterin-guanine dinucleotide biosynthesis protein B (MobB)" evidence="1">
    <location>
        <begin position="8"/>
        <end position="137"/>
    </location>
</feature>
<organism evidence="2 3">
    <name type="scientific">Dissulfuribacter thermophilus</name>
    <dbReference type="NCBI Taxonomy" id="1156395"/>
    <lineage>
        <taxon>Bacteria</taxon>
        <taxon>Pseudomonadati</taxon>
        <taxon>Thermodesulfobacteriota</taxon>
        <taxon>Dissulfuribacteria</taxon>
        <taxon>Dissulfuribacterales</taxon>
        <taxon>Dissulfuribacteraceae</taxon>
        <taxon>Dissulfuribacter</taxon>
    </lineage>
</organism>
<dbReference type="SUPFAM" id="SSF52540">
    <property type="entry name" value="P-loop containing nucleoside triphosphate hydrolases"/>
    <property type="match status" value="1"/>
</dbReference>
<dbReference type="InterPro" id="IPR052539">
    <property type="entry name" value="MGD_biosynthesis_adapter"/>
</dbReference>
<evidence type="ECO:0000313" key="3">
    <source>
        <dbReference type="Proteomes" id="UP000093080"/>
    </source>
</evidence>
<dbReference type="InterPro" id="IPR004435">
    <property type="entry name" value="MobB_dom"/>
</dbReference>
<protein>
    <submittedName>
        <fullName evidence="2">Molybdopterin-guanine dinucleotide biosynthesis protein MobB</fullName>
    </submittedName>
</protein>
<dbReference type="AlphaFoldDB" id="A0A1B9F8W8"/>
<dbReference type="PANTHER" id="PTHR40072">
    <property type="entry name" value="MOLYBDOPTERIN-GUANINE DINUCLEOTIDE BIOSYNTHESIS ADAPTER PROTEIN-RELATED"/>
    <property type="match status" value="1"/>
</dbReference>
<reference evidence="2 3" key="1">
    <citation type="submission" date="2016-06" db="EMBL/GenBank/DDBJ databases">
        <title>Respiratory ammonification of nitrate coupled to the oxidation of elemental sulfur in deep-sea autotrophic thermophilic bacteria.</title>
        <authorList>
            <person name="Slobodkina G.B."/>
            <person name="Mardanov A.V."/>
            <person name="Ravin N.V."/>
            <person name="Frolova A.A."/>
            <person name="Viryasiv M.B."/>
            <person name="Chernyh N.A."/>
            <person name="Bonch-Osmolovskaya E.A."/>
            <person name="Slobodkin A.I."/>
        </authorList>
    </citation>
    <scope>NUCLEOTIDE SEQUENCE [LARGE SCALE GENOMIC DNA]</scope>
    <source>
        <strain evidence="2 3">S69</strain>
    </source>
</reference>
<dbReference type="Gene3D" id="3.40.50.300">
    <property type="entry name" value="P-loop containing nucleotide triphosphate hydrolases"/>
    <property type="match status" value="1"/>
</dbReference>
<dbReference type="RefSeq" id="WP_067615496.1">
    <property type="nucleotide sequence ID" value="NZ_MAGO01000001.1"/>
</dbReference>
<dbReference type="Pfam" id="PF03205">
    <property type="entry name" value="MobB"/>
    <property type="match status" value="1"/>
</dbReference>
<comment type="caution">
    <text evidence="2">The sequence shown here is derived from an EMBL/GenBank/DDBJ whole genome shotgun (WGS) entry which is preliminary data.</text>
</comment>
<dbReference type="Proteomes" id="UP000093080">
    <property type="component" value="Unassembled WGS sequence"/>
</dbReference>
<name>A0A1B9F8W8_9BACT</name>
<evidence type="ECO:0000259" key="1">
    <source>
        <dbReference type="Pfam" id="PF03205"/>
    </source>
</evidence>
<gene>
    <name evidence="2" type="ORF">DBT_0179</name>
</gene>
<keyword evidence="3" id="KW-1185">Reference proteome</keyword>
<proteinExistence type="predicted"/>